<proteinExistence type="predicted"/>
<organism evidence="2 3">
    <name type="scientific">Botrytis galanthina</name>
    <dbReference type="NCBI Taxonomy" id="278940"/>
    <lineage>
        <taxon>Eukaryota</taxon>
        <taxon>Fungi</taxon>
        <taxon>Dikarya</taxon>
        <taxon>Ascomycota</taxon>
        <taxon>Pezizomycotina</taxon>
        <taxon>Leotiomycetes</taxon>
        <taxon>Helotiales</taxon>
        <taxon>Sclerotiniaceae</taxon>
        <taxon>Botrytis</taxon>
    </lineage>
</organism>
<gene>
    <name evidence="2" type="ORF">BGAL_0104g00120</name>
</gene>
<reference evidence="2 3" key="1">
    <citation type="submission" date="2017-12" db="EMBL/GenBank/DDBJ databases">
        <title>Comparative genomics of Botrytis spp.</title>
        <authorList>
            <person name="Valero-Jimenez C.A."/>
            <person name="Tapia P."/>
            <person name="Veloso J."/>
            <person name="Silva-Moreno E."/>
            <person name="Staats M."/>
            <person name="Valdes J.H."/>
            <person name="Van Kan J.A.L."/>
        </authorList>
    </citation>
    <scope>NUCLEOTIDE SEQUENCE [LARGE SCALE GENOMIC DNA]</scope>
    <source>
        <strain evidence="2 3">MUCL435</strain>
    </source>
</reference>
<keyword evidence="3" id="KW-1185">Reference proteome</keyword>
<evidence type="ECO:0000313" key="2">
    <source>
        <dbReference type="EMBL" id="THV51628.1"/>
    </source>
</evidence>
<dbReference type="OrthoDB" id="3511202at2759"/>
<feature type="region of interest" description="Disordered" evidence="1">
    <location>
        <begin position="113"/>
        <end position="134"/>
    </location>
</feature>
<feature type="region of interest" description="Disordered" evidence="1">
    <location>
        <begin position="183"/>
        <end position="202"/>
    </location>
</feature>
<feature type="compositionally biased region" description="Polar residues" evidence="1">
    <location>
        <begin position="193"/>
        <end position="202"/>
    </location>
</feature>
<sequence>MLFSKHPSKVPDQLELHKAALLYHKQKHTLPPMQQVQKPPVHSPEESIQQNVGVSPNPQISIGNVFQDGIPSLPVMYLPEHHLVRLRALKGQRVDNISSPIVERKQFEQTKRVKKSEDFEKRELAQEDPLPKTDIATHKKPMHISKIFRPHVHKLNIRIFSNVLFSKPPKAEHEEKANTHIKEATEEATKTKSTPPASLNDSNWPLLPPETSFTCNLALRPGAEHNRDNFENTITMEEENKNESHCRNLESTKVSETITEEKQELDIRPSEVSRMRLYQAWKRRILELSGAKEVG</sequence>
<protein>
    <submittedName>
        <fullName evidence="2">Uncharacterized protein</fullName>
    </submittedName>
</protein>
<accession>A0A4S8R1L6</accession>
<dbReference type="Proteomes" id="UP000308671">
    <property type="component" value="Unassembled WGS sequence"/>
</dbReference>
<name>A0A4S8R1L6_9HELO</name>
<evidence type="ECO:0000313" key="3">
    <source>
        <dbReference type="Proteomes" id="UP000308671"/>
    </source>
</evidence>
<dbReference type="EMBL" id="PQXL01000104">
    <property type="protein sequence ID" value="THV51628.1"/>
    <property type="molecule type" value="Genomic_DNA"/>
</dbReference>
<evidence type="ECO:0000256" key="1">
    <source>
        <dbReference type="SAM" id="MobiDB-lite"/>
    </source>
</evidence>
<comment type="caution">
    <text evidence="2">The sequence shown here is derived from an EMBL/GenBank/DDBJ whole genome shotgun (WGS) entry which is preliminary data.</text>
</comment>
<dbReference type="AlphaFoldDB" id="A0A4S8R1L6"/>
<feature type="region of interest" description="Disordered" evidence="1">
    <location>
        <begin position="34"/>
        <end position="53"/>
    </location>
</feature>